<name>A0A654DEJ2_SPHMU</name>
<proteinExistence type="predicted"/>
<dbReference type="EMBL" id="CABWMV010000025">
    <property type="protein sequence ID" value="VXD03544.1"/>
    <property type="molecule type" value="Genomic_DNA"/>
</dbReference>
<protein>
    <submittedName>
        <fullName evidence="2">Uncharacterized protein</fullName>
    </submittedName>
</protein>
<reference evidence="2 3" key="1">
    <citation type="submission" date="2019-10" db="EMBL/GenBank/DDBJ databases">
        <authorList>
            <person name="Karimi E."/>
        </authorList>
    </citation>
    <scope>NUCLEOTIDE SEQUENCE [LARGE SCALE GENOMIC DNA]</scope>
    <source>
        <strain evidence="2">Sphingobacterium sp. 8BC</strain>
    </source>
</reference>
<dbReference type="Proteomes" id="UP000432350">
    <property type="component" value="Unassembled WGS sequence"/>
</dbReference>
<feature type="transmembrane region" description="Helical" evidence="1">
    <location>
        <begin position="49"/>
        <end position="68"/>
    </location>
</feature>
<keyword evidence="1" id="KW-0472">Membrane</keyword>
<feature type="transmembrane region" description="Helical" evidence="1">
    <location>
        <begin position="20"/>
        <end position="37"/>
    </location>
</feature>
<evidence type="ECO:0000313" key="3">
    <source>
        <dbReference type="Proteomes" id="UP000432350"/>
    </source>
</evidence>
<evidence type="ECO:0000256" key="1">
    <source>
        <dbReference type="SAM" id="Phobius"/>
    </source>
</evidence>
<keyword evidence="1" id="KW-1133">Transmembrane helix</keyword>
<evidence type="ECO:0000313" key="2">
    <source>
        <dbReference type="EMBL" id="VXD03544.1"/>
    </source>
</evidence>
<accession>A0A654DEJ2</accession>
<sequence length="435" mass="51511">MQQTDQNPEKAKKSPLLKSFFGCLVFMAAYLISFFIFDAGNNVKLNYIIFSPLAFILSWVFCYFYLLLKDTSTLKYYLLGCMLIAGTIIYTNGIFDIDIRIQNFFHSSTLPKKYGQYLDINNTKNRLGRHEIILFKASSNPIDQFLTKNNELIIHSLSKAKNANDAEPTIHMFYKLDKNGKQIDQYSYTQDEDKDTEILFEGYLINIGKHYFRSWPLDGDTTKNSIEIRNADLNWTADQQRQQLDDIDRKAQYFLSERIYDFEHSNSKSYSKKTYFMDGKWHIFCENISDDGNLNLQTVSRGRTVNDLFGHWDKNEWVTNHSPANIQSVYYQKIRRIRNRQDLNSRKYEQGDRWQGCLFSHLVVENDTLKFKDHLYLDEEWHWSQIEINGKNIGALTFEDTEQFHNYGYYSNAALNYQLFTSRRNRLYLIKRIDP</sequence>
<feature type="transmembrane region" description="Helical" evidence="1">
    <location>
        <begin position="75"/>
        <end position="95"/>
    </location>
</feature>
<organism evidence="2 3">
    <name type="scientific">Sphingobacterium multivorum</name>
    <dbReference type="NCBI Taxonomy" id="28454"/>
    <lineage>
        <taxon>Bacteria</taxon>
        <taxon>Pseudomonadati</taxon>
        <taxon>Bacteroidota</taxon>
        <taxon>Sphingobacteriia</taxon>
        <taxon>Sphingobacteriales</taxon>
        <taxon>Sphingobacteriaceae</taxon>
        <taxon>Sphingobacterium</taxon>
    </lineage>
</organism>
<dbReference type="AlphaFoldDB" id="A0A654DEJ2"/>
<keyword evidence="1" id="KW-0812">Transmembrane</keyword>
<dbReference type="RefSeq" id="WP_159332897.1">
    <property type="nucleotide sequence ID" value="NZ_DALYVY010000019.1"/>
</dbReference>
<gene>
    <name evidence="2" type="ORF">SPHINGO8BC_60044</name>
</gene>